<dbReference type="VEuPathDB" id="FungiDB:FOMG_02906"/>
<dbReference type="VEuPathDB" id="FungiDB:FOC4_g10006730"/>
<gene>
    <name evidence="1" type="ORF">FRV6_05386</name>
</gene>
<organism evidence="1 2">
    <name type="scientific">Fusarium oxysporum</name>
    <name type="common">Fusarium vascular wilt</name>
    <dbReference type="NCBI Taxonomy" id="5507"/>
    <lineage>
        <taxon>Eukaryota</taxon>
        <taxon>Fungi</taxon>
        <taxon>Dikarya</taxon>
        <taxon>Ascomycota</taxon>
        <taxon>Pezizomycotina</taxon>
        <taxon>Sordariomycetes</taxon>
        <taxon>Hypocreomycetidae</taxon>
        <taxon>Hypocreales</taxon>
        <taxon>Nectriaceae</taxon>
        <taxon>Fusarium</taxon>
        <taxon>Fusarium oxysporum species complex</taxon>
    </lineage>
</organism>
<dbReference type="VEuPathDB" id="FungiDB:FOZG_02830"/>
<evidence type="ECO:0008006" key="3">
    <source>
        <dbReference type="Google" id="ProtNLM"/>
    </source>
</evidence>
<proteinExistence type="predicted"/>
<protein>
    <recommendedName>
        <fullName evidence="3">NACHT-NTPase and P-loop NTPases N-terminal domain-containing protein</fullName>
    </recommendedName>
</protein>
<evidence type="ECO:0000313" key="2">
    <source>
        <dbReference type="Proteomes" id="UP000219369"/>
    </source>
</evidence>
<sequence length="464" mass="52257">MEVLGAVASSIAVVQALAAGKHAVSLFREIPDIQKDFDYLMKELNMIKSMAQAVSRMAPTALEQDLINTAARNMNEITAELEALLRICSRESGPEGNKMNKARKRKWLVEKSDIKKLQQRMSQAKETLHFALNSSRVSNDIRFQAEMRQIMMNMQTMHISSPSPPLQVPQLPEIIESPAPVQQLQDDHTLEPDAVVINNGHDSNLEHMNGSVQINSVVSTQRIPSDSVCRCRCHFSESQYQSSGWMHSLLGSWLVRCKSSSRKECSDPECHCIESAFLRMEYQVPRWFLVGTFKICASYSSLSGLTCALRPFRSIENDSVVWINQEGSNQVVRRSVAVYGIYPHDTDICGMGLIEYSLYQQLYSSLEALLDIWKNILTEVGLPRRVAIAAAKSLRDYELNDKQTHLVQKVLSLSRDISEVTMTKIHEAILQRAGLQEALQKQPWAINTIDDTGDSPLYLATEKN</sequence>
<dbReference type="VEuPathDB" id="FungiDB:FOIG_06624"/>
<dbReference type="VEuPathDB" id="FungiDB:FOXG_04273"/>
<dbReference type="OrthoDB" id="7464126at2759"/>
<accession>A0A2H3THD3</accession>
<reference evidence="2" key="1">
    <citation type="submission" date="2016-09" db="EMBL/GenBank/DDBJ databases">
        <authorList>
            <person name="Guldener U."/>
        </authorList>
    </citation>
    <scope>NUCLEOTIDE SEQUENCE [LARGE SCALE GENOMIC DNA]</scope>
    <source>
        <strain evidence="2">V64-1</strain>
    </source>
</reference>
<evidence type="ECO:0000313" key="1">
    <source>
        <dbReference type="EMBL" id="SCO81173.1"/>
    </source>
</evidence>
<dbReference type="Proteomes" id="UP000219369">
    <property type="component" value="Unassembled WGS sequence"/>
</dbReference>
<dbReference type="VEuPathDB" id="FungiDB:FOC1_g10006611"/>
<dbReference type="EMBL" id="FMJY01000003">
    <property type="protein sequence ID" value="SCO81173.1"/>
    <property type="molecule type" value="Genomic_DNA"/>
</dbReference>
<name>A0A2H3THD3_FUSOX</name>
<dbReference type="AlphaFoldDB" id="A0A2H3THD3"/>